<comment type="subcellular location">
    <subcellularLocation>
        <location evidence="1">Cell membrane</location>
        <topology evidence="1">Multi-pass membrane protein</topology>
    </subcellularLocation>
</comment>
<keyword evidence="6 7" id="KW-0472">Membrane</keyword>
<gene>
    <name evidence="8" type="ORF">CP965_11990</name>
</gene>
<dbReference type="AlphaFoldDB" id="A0A4Q1AS65"/>
<evidence type="ECO:0000256" key="6">
    <source>
        <dbReference type="ARBA" id="ARBA00023136"/>
    </source>
</evidence>
<organism evidence="8 9">
    <name type="scientific">Halarcobacter mediterraneus</name>
    <dbReference type="NCBI Taxonomy" id="2023153"/>
    <lineage>
        <taxon>Bacteria</taxon>
        <taxon>Pseudomonadati</taxon>
        <taxon>Campylobacterota</taxon>
        <taxon>Epsilonproteobacteria</taxon>
        <taxon>Campylobacterales</taxon>
        <taxon>Arcobacteraceae</taxon>
        <taxon>Halarcobacter</taxon>
    </lineage>
</organism>
<keyword evidence="5 7" id="KW-1133">Transmembrane helix</keyword>
<sequence>MEQLLSLLSEETFFGFLLLFARIVAFVSFMPPIFNHSTVNPTLRVSIAFYLTIFLYPLVELEGDFSQERFILSLISEVTLGLIASFFLHVIFAAVRIIGELVEYATALSMASMFDATSGTNSGLVNRFLYLVALMLFFQTGMYEITIIMLVKSFSMVHLGTFDIFSYDGIQIAIDEIQRMFAFAFSFALPLFFIGFILDIYYGYGTKSMPAFSPFVITFQLKFALIFIFLILGMEVFTDSFTNYMINKFE</sequence>
<dbReference type="Proteomes" id="UP000289718">
    <property type="component" value="Unassembled WGS sequence"/>
</dbReference>
<accession>A0A4Q1AS65</accession>
<keyword evidence="3" id="KW-1003">Cell membrane</keyword>
<evidence type="ECO:0000313" key="8">
    <source>
        <dbReference type="EMBL" id="RXK11895.1"/>
    </source>
</evidence>
<feature type="transmembrane region" description="Helical" evidence="7">
    <location>
        <begin position="128"/>
        <end position="151"/>
    </location>
</feature>
<dbReference type="GO" id="GO:0005886">
    <property type="term" value="C:plasma membrane"/>
    <property type="evidence" value="ECO:0007669"/>
    <property type="project" value="UniProtKB-SubCell"/>
</dbReference>
<dbReference type="InterPro" id="IPR002010">
    <property type="entry name" value="T3SS_IM_R"/>
</dbReference>
<evidence type="ECO:0000256" key="7">
    <source>
        <dbReference type="SAM" id="Phobius"/>
    </source>
</evidence>
<dbReference type="Pfam" id="PF01311">
    <property type="entry name" value="Bac_export_1"/>
    <property type="match status" value="1"/>
</dbReference>
<evidence type="ECO:0000256" key="2">
    <source>
        <dbReference type="ARBA" id="ARBA00009772"/>
    </source>
</evidence>
<dbReference type="RefSeq" id="WP_129062348.1">
    <property type="nucleotide sequence ID" value="NZ_NXIE01000005.1"/>
</dbReference>
<evidence type="ECO:0000256" key="1">
    <source>
        <dbReference type="ARBA" id="ARBA00004651"/>
    </source>
</evidence>
<protein>
    <submittedName>
        <fullName evidence="8">Flagellar biosynthesis protein FliR</fullName>
    </submittedName>
</protein>
<feature type="transmembrane region" description="Helical" evidence="7">
    <location>
        <begin position="12"/>
        <end position="30"/>
    </location>
</feature>
<dbReference type="OrthoDB" id="9797790at2"/>
<keyword evidence="9" id="KW-1185">Reference proteome</keyword>
<dbReference type="GO" id="GO:0006605">
    <property type="term" value="P:protein targeting"/>
    <property type="evidence" value="ECO:0007669"/>
    <property type="project" value="InterPro"/>
</dbReference>
<keyword evidence="4 7" id="KW-0812">Transmembrane</keyword>
<dbReference type="PANTHER" id="PTHR30065:SF8">
    <property type="entry name" value="FLAGELLAR BIOSYNTHETIC PROTEIN FLIR"/>
    <property type="match status" value="1"/>
</dbReference>
<dbReference type="PRINTS" id="PR00953">
    <property type="entry name" value="TYPE3IMRPROT"/>
</dbReference>
<comment type="similarity">
    <text evidence="2">Belongs to the FliR/MopE/SpaR family.</text>
</comment>
<name>A0A4Q1AS65_9BACT</name>
<evidence type="ECO:0000256" key="5">
    <source>
        <dbReference type="ARBA" id="ARBA00022989"/>
    </source>
</evidence>
<feature type="transmembrane region" description="Helical" evidence="7">
    <location>
        <begin position="181"/>
        <end position="204"/>
    </location>
</feature>
<keyword evidence="8" id="KW-0282">Flagellum</keyword>
<proteinExistence type="inferred from homology"/>
<feature type="transmembrane region" description="Helical" evidence="7">
    <location>
        <begin position="71"/>
        <end position="98"/>
    </location>
</feature>
<reference evidence="8 9" key="1">
    <citation type="submission" date="2017-09" db="EMBL/GenBank/DDBJ databases">
        <title>Genomics of the genus Arcobacter.</title>
        <authorList>
            <person name="Perez-Cataluna A."/>
            <person name="Figueras M.J."/>
            <person name="Salas-Masso N."/>
        </authorList>
    </citation>
    <scope>NUCLEOTIDE SEQUENCE [LARGE SCALE GENOMIC DNA]</scope>
    <source>
        <strain evidence="8 9">F156-34</strain>
    </source>
</reference>
<keyword evidence="8" id="KW-0969">Cilium</keyword>
<evidence type="ECO:0000256" key="3">
    <source>
        <dbReference type="ARBA" id="ARBA00022475"/>
    </source>
</evidence>
<dbReference type="EMBL" id="NXIE01000005">
    <property type="protein sequence ID" value="RXK11895.1"/>
    <property type="molecule type" value="Genomic_DNA"/>
</dbReference>
<evidence type="ECO:0000256" key="4">
    <source>
        <dbReference type="ARBA" id="ARBA00022692"/>
    </source>
</evidence>
<dbReference type="PANTHER" id="PTHR30065">
    <property type="entry name" value="FLAGELLAR BIOSYNTHETIC PROTEIN FLIR"/>
    <property type="match status" value="1"/>
</dbReference>
<feature type="transmembrane region" description="Helical" evidence="7">
    <location>
        <begin position="216"/>
        <end position="238"/>
    </location>
</feature>
<feature type="transmembrane region" description="Helical" evidence="7">
    <location>
        <begin position="42"/>
        <end position="59"/>
    </location>
</feature>
<keyword evidence="8" id="KW-0966">Cell projection</keyword>
<evidence type="ECO:0000313" key="9">
    <source>
        <dbReference type="Proteomes" id="UP000289718"/>
    </source>
</evidence>
<comment type="caution">
    <text evidence="8">The sequence shown here is derived from an EMBL/GenBank/DDBJ whole genome shotgun (WGS) entry which is preliminary data.</text>
</comment>